<evidence type="ECO:0000256" key="1">
    <source>
        <dbReference type="SAM" id="Phobius"/>
    </source>
</evidence>
<name>A0ABS3BKQ8_9BACT</name>
<gene>
    <name evidence="2" type="ORF">J0A67_03380</name>
</gene>
<evidence type="ECO:0000313" key="2">
    <source>
        <dbReference type="EMBL" id="MBN7799884.1"/>
    </source>
</evidence>
<evidence type="ECO:0000313" key="3">
    <source>
        <dbReference type="Proteomes" id="UP000664698"/>
    </source>
</evidence>
<protein>
    <submittedName>
        <fullName evidence="2">Uncharacterized protein</fullName>
    </submittedName>
</protein>
<keyword evidence="3" id="KW-1185">Reference proteome</keyword>
<feature type="transmembrane region" description="Helical" evidence="1">
    <location>
        <begin position="86"/>
        <end position="109"/>
    </location>
</feature>
<dbReference type="RefSeq" id="WP_206567857.1">
    <property type="nucleotide sequence ID" value="NZ_JAFKCW010000001.1"/>
</dbReference>
<keyword evidence="1" id="KW-0812">Transmembrane</keyword>
<feature type="transmembrane region" description="Helical" evidence="1">
    <location>
        <begin position="45"/>
        <end position="65"/>
    </location>
</feature>
<proteinExistence type="predicted"/>
<dbReference type="EMBL" id="JAFKCW010000001">
    <property type="protein sequence ID" value="MBN7799884.1"/>
    <property type="molecule type" value="Genomic_DNA"/>
</dbReference>
<dbReference type="Proteomes" id="UP000664698">
    <property type="component" value="Unassembled WGS sequence"/>
</dbReference>
<organism evidence="2 3">
    <name type="scientific">Algoriphagus aestuariicola</name>
    <dbReference type="NCBI Taxonomy" id="1852016"/>
    <lineage>
        <taxon>Bacteria</taxon>
        <taxon>Pseudomonadati</taxon>
        <taxon>Bacteroidota</taxon>
        <taxon>Cytophagia</taxon>
        <taxon>Cytophagales</taxon>
        <taxon>Cyclobacteriaceae</taxon>
        <taxon>Algoriphagus</taxon>
    </lineage>
</organism>
<reference evidence="2 3" key="1">
    <citation type="submission" date="2021-03" db="EMBL/GenBank/DDBJ databases">
        <title>novel species isolated from a fishpond in China.</title>
        <authorList>
            <person name="Lu H."/>
            <person name="Cai Z."/>
        </authorList>
    </citation>
    <scope>NUCLEOTIDE SEQUENCE [LARGE SCALE GENOMIC DNA]</scope>
    <source>
        <strain evidence="2 3">JCM 31546</strain>
    </source>
</reference>
<accession>A0ABS3BKQ8</accession>
<sequence length="123" mass="13122">MRFIFLTILVALLVVFLNSVGPFWMVMIGIAFLSALISPNGFGGFMGGGLGMGLAWLGQCIYLGINTSSPLPDRMGELMGMGSGMTLIAITGVVGFLLGGFSGWTGILFRKMFQKTPENVYRG</sequence>
<comment type="caution">
    <text evidence="2">The sequence shown here is derived from an EMBL/GenBank/DDBJ whole genome shotgun (WGS) entry which is preliminary data.</text>
</comment>
<keyword evidence="1" id="KW-0472">Membrane</keyword>
<keyword evidence="1" id="KW-1133">Transmembrane helix</keyword>